<feature type="compositionally biased region" description="Polar residues" evidence="9">
    <location>
        <begin position="324"/>
        <end position="335"/>
    </location>
</feature>
<comment type="caution">
    <text evidence="10">The sequence shown here is derived from an EMBL/GenBank/DDBJ whole genome shotgun (WGS) entry which is preliminary data.</text>
</comment>
<comment type="function">
    <text evidence="7 8">Has a role in the initiation of DNA replication. Required at S-phase checkpoint.</text>
</comment>
<keyword evidence="4 8" id="KW-0235">DNA replication</keyword>
<dbReference type="GO" id="GO:0003688">
    <property type="term" value="F:DNA replication origin binding"/>
    <property type="evidence" value="ECO:0007669"/>
    <property type="project" value="TreeGrafter"/>
</dbReference>
<feature type="compositionally biased region" description="Basic and acidic residues" evidence="9">
    <location>
        <begin position="81"/>
        <end position="100"/>
    </location>
</feature>
<evidence type="ECO:0000256" key="4">
    <source>
        <dbReference type="ARBA" id="ARBA00022705"/>
    </source>
</evidence>
<evidence type="ECO:0000256" key="5">
    <source>
        <dbReference type="ARBA" id="ARBA00023242"/>
    </source>
</evidence>
<evidence type="ECO:0000256" key="9">
    <source>
        <dbReference type="SAM" id="MobiDB-lite"/>
    </source>
</evidence>
<evidence type="ECO:0000313" key="10">
    <source>
        <dbReference type="EMBL" id="THV49778.1"/>
    </source>
</evidence>
<dbReference type="Gene3D" id="1.10.10.1460">
    <property type="match status" value="1"/>
</dbReference>
<proteinExistence type="inferred from homology"/>
<dbReference type="CDD" id="cd22289">
    <property type="entry name" value="RecQL4_SLD2_NTD"/>
    <property type="match status" value="1"/>
</dbReference>
<dbReference type="GO" id="GO:0000727">
    <property type="term" value="P:double-strand break repair via break-induced replication"/>
    <property type="evidence" value="ECO:0007669"/>
    <property type="project" value="TreeGrafter"/>
</dbReference>
<keyword evidence="5 8" id="KW-0539">Nucleus</keyword>
<evidence type="ECO:0000256" key="7">
    <source>
        <dbReference type="ARBA" id="ARBA00025253"/>
    </source>
</evidence>
<dbReference type="EMBL" id="PQXL01000179">
    <property type="protein sequence ID" value="THV49778.1"/>
    <property type="molecule type" value="Genomic_DNA"/>
</dbReference>
<reference evidence="10 11" key="1">
    <citation type="submission" date="2017-12" db="EMBL/GenBank/DDBJ databases">
        <title>Comparative genomics of Botrytis spp.</title>
        <authorList>
            <person name="Valero-Jimenez C.A."/>
            <person name="Tapia P."/>
            <person name="Veloso J."/>
            <person name="Silva-Moreno E."/>
            <person name="Staats M."/>
            <person name="Valdes J.H."/>
            <person name="Van Kan J.A.L."/>
        </authorList>
    </citation>
    <scope>NUCLEOTIDE SEQUENCE [LARGE SCALE GENOMIC DNA]</scope>
    <source>
        <strain evidence="10 11">MUCL435</strain>
    </source>
</reference>
<dbReference type="PANTHER" id="PTHR28124">
    <property type="entry name" value="DNA REPLICATION REGULATOR SLD2"/>
    <property type="match status" value="1"/>
</dbReference>
<feature type="compositionally biased region" description="Basic and acidic residues" evidence="9">
    <location>
        <begin position="479"/>
        <end position="499"/>
    </location>
</feature>
<feature type="region of interest" description="Disordered" evidence="9">
    <location>
        <begin position="153"/>
        <end position="180"/>
    </location>
</feature>
<feature type="region of interest" description="Disordered" evidence="9">
    <location>
        <begin position="61"/>
        <end position="109"/>
    </location>
</feature>
<accession>A0A4S8QWU5</accession>
<evidence type="ECO:0000256" key="8">
    <source>
        <dbReference type="RuleBase" id="RU367067"/>
    </source>
</evidence>
<keyword evidence="11" id="KW-1185">Reference proteome</keyword>
<feature type="compositionally biased region" description="Acidic residues" evidence="9">
    <location>
        <begin position="435"/>
        <end position="447"/>
    </location>
</feature>
<evidence type="ECO:0000256" key="6">
    <source>
        <dbReference type="ARBA" id="ARBA00023306"/>
    </source>
</evidence>
<feature type="compositionally biased region" description="Acidic residues" evidence="9">
    <location>
        <begin position="360"/>
        <end position="374"/>
    </location>
</feature>
<evidence type="ECO:0000313" key="11">
    <source>
        <dbReference type="Proteomes" id="UP000308671"/>
    </source>
</evidence>
<dbReference type="FunFam" id="1.10.10.1460:FF:000001">
    <property type="entry name" value="DNA replication regulator Sld2"/>
    <property type="match status" value="1"/>
</dbReference>
<dbReference type="OrthoDB" id="8775810at2759"/>
<dbReference type="Pfam" id="PF11719">
    <property type="entry name" value="Drc1-Sld2"/>
    <property type="match status" value="1"/>
</dbReference>
<organism evidence="10 11">
    <name type="scientific">Botrytis galanthina</name>
    <dbReference type="NCBI Taxonomy" id="278940"/>
    <lineage>
        <taxon>Eukaryota</taxon>
        <taxon>Fungi</taxon>
        <taxon>Dikarya</taxon>
        <taxon>Ascomycota</taxon>
        <taxon>Pezizomycotina</taxon>
        <taxon>Leotiomycetes</taxon>
        <taxon>Helotiales</taxon>
        <taxon>Sclerotiniaceae</taxon>
        <taxon>Botrytis</taxon>
    </lineage>
</organism>
<dbReference type="GO" id="GO:0003697">
    <property type="term" value="F:single-stranded DNA binding"/>
    <property type="evidence" value="ECO:0007669"/>
    <property type="project" value="TreeGrafter"/>
</dbReference>
<evidence type="ECO:0000256" key="3">
    <source>
        <dbReference type="ARBA" id="ARBA00018363"/>
    </source>
</evidence>
<dbReference type="InterPro" id="IPR040203">
    <property type="entry name" value="Sld2"/>
</dbReference>
<protein>
    <recommendedName>
        <fullName evidence="3 8">DNA replication regulator SLD2</fullName>
    </recommendedName>
</protein>
<dbReference type="GO" id="GO:0006270">
    <property type="term" value="P:DNA replication initiation"/>
    <property type="evidence" value="ECO:0007669"/>
    <property type="project" value="UniProtKB-UniRule"/>
</dbReference>
<name>A0A4S8QWU5_9HELO</name>
<feature type="compositionally biased region" description="Basic residues" evidence="9">
    <location>
        <begin position="380"/>
        <end position="394"/>
    </location>
</feature>
<evidence type="ECO:0000256" key="1">
    <source>
        <dbReference type="ARBA" id="ARBA00004123"/>
    </source>
</evidence>
<dbReference type="InterPro" id="IPR021110">
    <property type="entry name" value="DNA_rep_checkpnt_protein"/>
</dbReference>
<dbReference type="GO" id="GO:0031261">
    <property type="term" value="C:DNA replication preinitiation complex"/>
    <property type="evidence" value="ECO:0007669"/>
    <property type="project" value="TreeGrafter"/>
</dbReference>
<sequence length="540" mass="60406">MDEGERKSFEERSKALRIELKVWEKDFQNNNEGRKASREDIKANPDIASKYKEFNRVRDILSGKISHIPPPAPKQTPQKRRHEEDQDETPQKRAHIDRTPSKNTILPWDVDPYHSPSVMRNLFATPSKKTAIGPTPQKDGQVLGLFDLDPDSAADSPSTAPGVFGKTAGTEATPRKHGYGMTPVSSRAIMHSNTPSSRRTLLFSTPLKNKIVNGQGSTTPSSVSKLHFSTPSFLRRDSQRIRMPALDEDEEGPPDSPEIIRGPRKPMIKSLSSMLAGLRKMEEDAAEDDLDALREMEAETANPSKSISKPKSKPQSKPQLTALPISSTTASTSKLPTEEPLPEDTILVKESQPQELLGGFDDEAMYDSEPEEATEAPTRTYKKRGQKRTTRRVNLKPNRTKPSEPMPSTNYDNVSESEDELALPRTRLETIPETQLDDEFPLPDDDEFPHPDEFPLDGRNFDSDSASEYTASEGGTRYRRPDQDKTKKKNWEANKEGKVKKAARKIKATAGSLQNYKRLKLRNSGAKGGPGVGSRFRRRK</sequence>
<comment type="similarity">
    <text evidence="2 8">Belongs to the SLD2 family.</text>
</comment>
<keyword evidence="6 8" id="KW-0131">Cell cycle</keyword>
<dbReference type="AlphaFoldDB" id="A0A4S8QWU5"/>
<comment type="subcellular location">
    <subcellularLocation>
        <location evidence="1 8">Nucleus</location>
    </subcellularLocation>
</comment>
<dbReference type="GO" id="GO:1902977">
    <property type="term" value="P:mitotic DNA replication preinitiation complex assembly"/>
    <property type="evidence" value="ECO:0007669"/>
    <property type="project" value="TreeGrafter"/>
</dbReference>
<dbReference type="Proteomes" id="UP000308671">
    <property type="component" value="Unassembled WGS sequence"/>
</dbReference>
<dbReference type="PANTHER" id="PTHR28124:SF1">
    <property type="entry name" value="DNA REPLICATION REGULATOR SLD2"/>
    <property type="match status" value="1"/>
</dbReference>
<evidence type="ECO:0000256" key="2">
    <source>
        <dbReference type="ARBA" id="ARBA00007276"/>
    </source>
</evidence>
<gene>
    <name evidence="10" type="ORF">BGAL_0179g00030</name>
</gene>
<feature type="region of interest" description="Disordered" evidence="9">
    <location>
        <begin position="234"/>
        <end position="540"/>
    </location>
</feature>